<dbReference type="Pfam" id="PF15490">
    <property type="entry name" value="Ten1_2"/>
    <property type="match status" value="1"/>
</dbReference>
<dbReference type="Proteomes" id="UP001151582">
    <property type="component" value="Unassembled WGS sequence"/>
</dbReference>
<dbReference type="GO" id="GO:0042162">
    <property type="term" value="F:telomeric DNA binding"/>
    <property type="evidence" value="ECO:0007669"/>
    <property type="project" value="TreeGrafter"/>
</dbReference>
<keyword evidence="2" id="KW-1185">Reference proteome</keyword>
<sequence length="130" mass="14334">MAPPHGVMAFVGEIASTPSEWIGRSVRVVGILKHYDASADLAIIEQGGRMAVDTRLLGPFAYPLQSAVMFIGEVEAAQHEQSHPELQSLALPLPILRARIARCVDGLDLHLYKSAIHIKRTFEQKWSHKA</sequence>
<evidence type="ECO:0000313" key="2">
    <source>
        <dbReference type="Proteomes" id="UP001151582"/>
    </source>
</evidence>
<accession>A0A9W8EBN0</accession>
<organism evidence="1 2">
    <name type="scientific">Dimargaris verticillata</name>
    <dbReference type="NCBI Taxonomy" id="2761393"/>
    <lineage>
        <taxon>Eukaryota</taxon>
        <taxon>Fungi</taxon>
        <taxon>Fungi incertae sedis</taxon>
        <taxon>Zoopagomycota</taxon>
        <taxon>Kickxellomycotina</taxon>
        <taxon>Dimargaritomycetes</taxon>
        <taxon>Dimargaritales</taxon>
        <taxon>Dimargaritaceae</taxon>
        <taxon>Dimargaris</taxon>
    </lineage>
</organism>
<dbReference type="GO" id="GO:1990879">
    <property type="term" value="C:CST complex"/>
    <property type="evidence" value="ECO:0007669"/>
    <property type="project" value="InterPro"/>
</dbReference>
<name>A0A9W8EBN0_9FUNG</name>
<dbReference type="InterPro" id="IPR029146">
    <property type="entry name" value="Ten1_animal_plant"/>
</dbReference>
<gene>
    <name evidence="1" type="ORF">H4R34_004475</name>
</gene>
<protein>
    <submittedName>
        <fullName evidence="1">Uncharacterized protein</fullName>
    </submittedName>
</protein>
<comment type="caution">
    <text evidence="1">The sequence shown here is derived from an EMBL/GenBank/DDBJ whole genome shotgun (WGS) entry which is preliminary data.</text>
</comment>
<dbReference type="InterPro" id="IPR012340">
    <property type="entry name" value="NA-bd_OB-fold"/>
</dbReference>
<dbReference type="PANTHER" id="PTHR33905">
    <property type="entry name" value="CST COMPLEX SUBUNIT TEN1"/>
    <property type="match status" value="1"/>
</dbReference>
<evidence type="ECO:0000313" key="1">
    <source>
        <dbReference type="EMBL" id="KAJ1975062.1"/>
    </source>
</evidence>
<proteinExistence type="predicted"/>
<dbReference type="Gene3D" id="2.40.50.140">
    <property type="entry name" value="Nucleic acid-binding proteins"/>
    <property type="match status" value="1"/>
</dbReference>
<dbReference type="GO" id="GO:0003697">
    <property type="term" value="F:single-stranded DNA binding"/>
    <property type="evidence" value="ECO:0007669"/>
    <property type="project" value="InterPro"/>
</dbReference>
<dbReference type="AlphaFoldDB" id="A0A9W8EBN0"/>
<dbReference type="OrthoDB" id="342190at2759"/>
<reference evidence="1" key="1">
    <citation type="submission" date="2022-07" db="EMBL/GenBank/DDBJ databases">
        <title>Phylogenomic reconstructions and comparative analyses of Kickxellomycotina fungi.</title>
        <authorList>
            <person name="Reynolds N.K."/>
            <person name="Stajich J.E."/>
            <person name="Barry K."/>
            <person name="Grigoriev I.V."/>
            <person name="Crous P."/>
            <person name="Smith M.E."/>
        </authorList>
    </citation>
    <scope>NUCLEOTIDE SEQUENCE</scope>
    <source>
        <strain evidence="1">RSA 567</strain>
    </source>
</reference>
<dbReference type="GO" id="GO:0032211">
    <property type="term" value="P:negative regulation of telomere maintenance via telomerase"/>
    <property type="evidence" value="ECO:0007669"/>
    <property type="project" value="TreeGrafter"/>
</dbReference>
<dbReference type="GO" id="GO:0010521">
    <property type="term" value="F:telomerase inhibitor activity"/>
    <property type="evidence" value="ECO:0007669"/>
    <property type="project" value="TreeGrafter"/>
</dbReference>
<dbReference type="PANTHER" id="PTHR33905:SF1">
    <property type="entry name" value="CST COMPLEX SUBUNIT TEN1"/>
    <property type="match status" value="1"/>
</dbReference>
<dbReference type="EMBL" id="JANBQB010000573">
    <property type="protein sequence ID" value="KAJ1975062.1"/>
    <property type="molecule type" value="Genomic_DNA"/>
</dbReference>